<dbReference type="InterPro" id="IPR000534">
    <property type="entry name" value="Semialdehyde_DH_NAD-bd"/>
</dbReference>
<evidence type="ECO:0000256" key="6">
    <source>
        <dbReference type="ARBA" id="ARBA00050557"/>
    </source>
</evidence>
<dbReference type="GO" id="GO:0070401">
    <property type="term" value="F:NADP+ binding"/>
    <property type="evidence" value="ECO:0007669"/>
    <property type="project" value="InterPro"/>
</dbReference>
<keyword evidence="4 7" id="KW-0521">NADP</keyword>
<comment type="subcellular location">
    <subcellularLocation>
        <location evidence="7">Cytoplasm</location>
    </subcellularLocation>
</comment>
<dbReference type="EC" id="1.2.1.38" evidence="7"/>
<evidence type="ECO:0000256" key="8">
    <source>
        <dbReference type="PROSITE-ProRule" id="PRU10010"/>
    </source>
</evidence>
<comment type="function">
    <text evidence="7">Catalyzes the NADPH-dependent reduction of N-acetyl-5-glutamyl phosphate to yield N-acetyl-L-glutamate 5-semialdehyde.</text>
</comment>
<dbReference type="NCBIfam" id="TIGR01850">
    <property type="entry name" value="argC"/>
    <property type="match status" value="1"/>
</dbReference>
<keyword evidence="2 7" id="KW-0055">Arginine biosynthesis</keyword>
<proteinExistence type="inferred from homology"/>
<feature type="domain" description="Semialdehyde dehydrogenase NAD-binding" evidence="9">
    <location>
        <begin position="2"/>
        <end position="141"/>
    </location>
</feature>
<accession>A0A1H3RCG2</accession>
<dbReference type="STRING" id="1503961.SAMN05421736_10841"/>
<name>A0A1H3RCG2_9BACI</name>
<dbReference type="SUPFAM" id="SSF51735">
    <property type="entry name" value="NAD(P)-binding Rossmann-fold domains"/>
    <property type="match status" value="1"/>
</dbReference>
<dbReference type="InterPro" id="IPR036291">
    <property type="entry name" value="NAD(P)-bd_dom_sf"/>
</dbReference>
<keyword evidence="5 7" id="KW-0560">Oxidoreductase</keyword>
<dbReference type="Pfam" id="PF01118">
    <property type="entry name" value="Semialdhyde_dh"/>
    <property type="match status" value="1"/>
</dbReference>
<dbReference type="AlphaFoldDB" id="A0A1H3RCG2"/>
<dbReference type="CDD" id="cd23934">
    <property type="entry name" value="AGPR_1_C"/>
    <property type="match status" value="1"/>
</dbReference>
<dbReference type="GO" id="GO:0003942">
    <property type="term" value="F:N-acetyl-gamma-glutamyl-phosphate reductase activity"/>
    <property type="evidence" value="ECO:0007669"/>
    <property type="project" value="UniProtKB-UniRule"/>
</dbReference>
<sequence length="350" mass="38134">MKTAVVGGTGYGAVELIRLLDKHPMVQLESIVSHSQSGTEIHAVYPHLSNIVHLTMDEWNIQNLHQQVDIVFFATPAGVSKELLPQCREYDLQCIDLSGDFRLASREIYETWYGKAAPATAFLQEAVYGLTEIFAADIKQSRLISNPGCYPTAALLGLIPLVKNRLIDLGSIIIDGKTGVSGAGRSVSLGTHFSEVNENVKAYKIGSHQHIPEIEQYINAVLPEADAEKDVKVTFSAHLLPMTRGIMCTMYADLTAPVTTAELGRLYAQFYDGHPFVRVRPEGILPATKEVCGSNYCDIGIHADERTGRVTIVSVIDNLVKGAAGQAVQNMNVVNGWDVTAGLTDIPLYP</sequence>
<dbReference type="PROSITE" id="PS01224">
    <property type="entry name" value="ARGC"/>
    <property type="match status" value="1"/>
</dbReference>
<evidence type="ECO:0000256" key="5">
    <source>
        <dbReference type="ARBA" id="ARBA00023002"/>
    </source>
</evidence>
<protein>
    <recommendedName>
        <fullName evidence="7">N-acetyl-gamma-glutamyl-phosphate reductase</fullName>
        <shortName evidence="7">AGPR</shortName>
        <ecNumber evidence="7">1.2.1.38</ecNumber>
    </recommendedName>
    <alternativeName>
        <fullName evidence="7">N-acetyl-glutamate semialdehyde dehydrogenase</fullName>
        <shortName evidence="7">NAGSA dehydrogenase</shortName>
    </alternativeName>
</protein>
<dbReference type="InterPro" id="IPR058924">
    <property type="entry name" value="AGPR_dimerisation_dom"/>
</dbReference>
<comment type="catalytic activity">
    <reaction evidence="6 7">
        <text>N-acetyl-L-glutamate 5-semialdehyde + phosphate + NADP(+) = N-acetyl-L-glutamyl 5-phosphate + NADPH + H(+)</text>
        <dbReference type="Rhea" id="RHEA:21588"/>
        <dbReference type="ChEBI" id="CHEBI:15378"/>
        <dbReference type="ChEBI" id="CHEBI:29123"/>
        <dbReference type="ChEBI" id="CHEBI:43474"/>
        <dbReference type="ChEBI" id="CHEBI:57783"/>
        <dbReference type="ChEBI" id="CHEBI:57936"/>
        <dbReference type="ChEBI" id="CHEBI:58349"/>
        <dbReference type="EC" id="1.2.1.38"/>
    </reaction>
</comment>
<dbReference type="PANTHER" id="PTHR32338">
    <property type="entry name" value="N-ACETYL-GAMMA-GLUTAMYL-PHOSPHATE REDUCTASE, CHLOROPLASTIC-RELATED-RELATED"/>
    <property type="match status" value="1"/>
</dbReference>
<dbReference type="FunFam" id="3.30.360.10:FF:000014">
    <property type="entry name" value="N-acetyl-gamma-glutamyl-phosphate reductase"/>
    <property type="match status" value="1"/>
</dbReference>
<dbReference type="GO" id="GO:0051287">
    <property type="term" value="F:NAD binding"/>
    <property type="evidence" value="ECO:0007669"/>
    <property type="project" value="InterPro"/>
</dbReference>
<evidence type="ECO:0000256" key="4">
    <source>
        <dbReference type="ARBA" id="ARBA00022857"/>
    </source>
</evidence>
<dbReference type="Gene3D" id="3.40.50.720">
    <property type="entry name" value="NAD(P)-binding Rossmann-like Domain"/>
    <property type="match status" value="1"/>
</dbReference>
<dbReference type="CDD" id="cd17895">
    <property type="entry name" value="AGPR_1_N"/>
    <property type="match status" value="1"/>
</dbReference>
<comment type="similarity">
    <text evidence="7">Belongs to the NAGSA dehydrogenase family. Type 1 subfamily.</text>
</comment>
<dbReference type="GO" id="GO:0006526">
    <property type="term" value="P:L-arginine biosynthetic process"/>
    <property type="evidence" value="ECO:0007669"/>
    <property type="project" value="UniProtKB-UniRule"/>
</dbReference>
<evidence type="ECO:0000256" key="1">
    <source>
        <dbReference type="ARBA" id="ARBA00004862"/>
    </source>
</evidence>
<evidence type="ECO:0000259" key="9">
    <source>
        <dbReference type="SMART" id="SM00859"/>
    </source>
</evidence>
<comment type="pathway">
    <text evidence="1 7">Amino-acid biosynthesis; L-arginine biosynthesis; N(2)-acetyl-L-ornithine from L-glutamate: step 3/4.</text>
</comment>
<dbReference type="SMART" id="SM00859">
    <property type="entry name" value="Semialdhyde_dh"/>
    <property type="match status" value="1"/>
</dbReference>
<dbReference type="Proteomes" id="UP000198935">
    <property type="component" value="Unassembled WGS sequence"/>
</dbReference>
<dbReference type="OrthoDB" id="9801289at2"/>
<evidence type="ECO:0000313" key="11">
    <source>
        <dbReference type="Proteomes" id="UP000198935"/>
    </source>
</evidence>
<keyword evidence="7" id="KW-0963">Cytoplasm</keyword>
<feature type="active site" evidence="7 8">
    <location>
        <position position="149"/>
    </location>
</feature>
<dbReference type="GO" id="GO:0005737">
    <property type="term" value="C:cytoplasm"/>
    <property type="evidence" value="ECO:0007669"/>
    <property type="project" value="UniProtKB-SubCell"/>
</dbReference>
<evidence type="ECO:0000313" key="10">
    <source>
        <dbReference type="EMBL" id="SDZ23336.1"/>
    </source>
</evidence>
<dbReference type="EMBL" id="FNPI01000008">
    <property type="protein sequence ID" value="SDZ23336.1"/>
    <property type="molecule type" value="Genomic_DNA"/>
</dbReference>
<dbReference type="InterPro" id="IPR023013">
    <property type="entry name" value="AGPR_AS"/>
</dbReference>
<dbReference type="InterPro" id="IPR000706">
    <property type="entry name" value="AGPR_type-1"/>
</dbReference>
<reference evidence="11" key="1">
    <citation type="submission" date="2016-10" db="EMBL/GenBank/DDBJ databases">
        <authorList>
            <person name="Varghese N."/>
            <person name="Submissions S."/>
        </authorList>
    </citation>
    <scope>NUCLEOTIDE SEQUENCE [LARGE SCALE GENOMIC DNA]</scope>
    <source>
        <strain evidence="11">SP</strain>
    </source>
</reference>
<dbReference type="HAMAP" id="MF_00150">
    <property type="entry name" value="ArgC_type1"/>
    <property type="match status" value="1"/>
</dbReference>
<keyword evidence="11" id="KW-1185">Reference proteome</keyword>
<dbReference type="UniPathway" id="UPA00068">
    <property type="reaction ID" value="UER00108"/>
</dbReference>
<dbReference type="Pfam" id="PF22698">
    <property type="entry name" value="Semialdhyde_dhC_1"/>
    <property type="match status" value="1"/>
</dbReference>
<gene>
    <name evidence="7" type="primary">argC</name>
    <name evidence="10" type="ORF">SAMN05421736_10841</name>
</gene>
<organism evidence="10 11">
    <name type="scientific">Evansella caseinilytica</name>
    <dbReference type="NCBI Taxonomy" id="1503961"/>
    <lineage>
        <taxon>Bacteria</taxon>
        <taxon>Bacillati</taxon>
        <taxon>Bacillota</taxon>
        <taxon>Bacilli</taxon>
        <taxon>Bacillales</taxon>
        <taxon>Bacillaceae</taxon>
        <taxon>Evansella</taxon>
    </lineage>
</organism>
<keyword evidence="3 7" id="KW-0028">Amino-acid biosynthesis</keyword>
<dbReference type="Gene3D" id="3.30.360.10">
    <property type="entry name" value="Dihydrodipicolinate Reductase, domain 2"/>
    <property type="match status" value="1"/>
</dbReference>
<evidence type="ECO:0000256" key="3">
    <source>
        <dbReference type="ARBA" id="ARBA00022605"/>
    </source>
</evidence>
<dbReference type="SUPFAM" id="SSF55347">
    <property type="entry name" value="Glyceraldehyde-3-phosphate dehydrogenase-like, C-terminal domain"/>
    <property type="match status" value="1"/>
</dbReference>
<dbReference type="InterPro" id="IPR050085">
    <property type="entry name" value="AGPR"/>
</dbReference>
<evidence type="ECO:0000256" key="2">
    <source>
        <dbReference type="ARBA" id="ARBA00022571"/>
    </source>
</evidence>
<evidence type="ECO:0000256" key="7">
    <source>
        <dbReference type="HAMAP-Rule" id="MF_00150"/>
    </source>
</evidence>
<dbReference type="PANTHER" id="PTHR32338:SF10">
    <property type="entry name" value="N-ACETYL-GAMMA-GLUTAMYL-PHOSPHATE REDUCTASE, CHLOROPLASTIC-RELATED"/>
    <property type="match status" value="1"/>
</dbReference>